<keyword evidence="5 7" id="KW-0539">Nucleus</keyword>
<feature type="coiled-coil region" evidence="8">
    <location>
        <begin position="442"/>
        <end position="476"/>
    </location>
</feature>
<evidence type="ECO:0000256" key="8">
    <source>
        <dbReference type="SAM" id="Coils"/>
    </source>
</evidence>
<dbReference type="InterPro" id="IPR010935">
    <property type="entry name" value="SMC_hinge"/>
</dbReference>
<dbReference type="PIRSF" id="PIRSF005719">
    <property type="entry name" value="SMC"/>
    <property type="match status" value="1"/>
</dbReference>
<dbReference type="Gene3D" id="1.20.5.340">
    <property type="match status" value="1"/>
</dbReference>
<keyword evidence="2" id="KW-0132">Cell division</keyword>
<sequence>MSTYLYEIHICNFKSFDGIWKIGPLKSTSLSTIIGSNGTGKSNILEAFAFCMGEQSINLRVTKVKDLVNRSKFDTDRFREAFVTCIFQLNNGNKQTFKRCIIQTGTQYEIDGKIITKQEYHEKLNDLGICIKARNFIIYQNEINSIMSASEKERTKFFEQISHSIDYKEQYDYLKNKFDEISEKIKHYRSEKTMLTTDQKNLIYAQNEGKKLLGLQENYEKTLVDSMLFELYIIELLKNKFETDLKKMNEKKKKLDEDIEEIQKNLQSKKSCLLSLTDSVKLIEDEEDKIQKESDTLAPDRFKIEQQISKCEEQLKKSKKKLEFFIKAEKSRECQLAQLSEELEQVTEGKKRFIKNSSGQFEEKFGKMEKLNRKYDELQEIVAKRIEIFEPKLNLINYEMQPLLNKIDNEKRKRDEITLNINKKKLLNEENKKRICNMQNCIQETERKKNDLQNKINELDKNINIQTEQQHHLQNELEIITEQCTEYIMGREQRNRIKQENQIVESLRQSISGVHDRVYKLLKPIHERYKIAFTKVFGPHFSNIIVNNTETALECIKHLRKEKIGTATFLPLDENLKVEKLKEHLRSFYQREGIKNVVLLHDVIAFEPEFERIVLHIAGNILVCETDDVAKQIAYMSKNTKYNCVTLNGTYYRASGLFSGGRVTLEEKSTMLKTVELEKLEIRRIEIREKLKKMCTNINSGDLQTSNKEVEAMQHSLEYLNKYLDAVKKESENLQGEISELNNNLQTVEETIASIEVEINELNKQIEAVQVQIHEVEDEVYADFCIEVNIPNIRKYKLSMRSWKEIKQKELEYDEQCARIESLLSYEKERKTNIDDIQKWQENMVKNLQEIEQLHDAEKIINKKHDELKNNLDKCRQELIKTLFDIENLQKEIAKDEETLEKKFNCQKMLDEQSLSNKMMETFGKRHDILLQSKIYDRALPLVDDTVLDTSDLDMLNEDHLSKLPLVKLYEQEDGYEFDYSRLKTKPKSITQELEIYQTREMYKKKLKELESMISIFEAASKVSQELMTINEKLKLINSQLQTAVKIYKHIKTEFKIVQKKRYDAFMKFFENVAQKVDDIYKEINDDASAQALLYLENTEEPYLGGTHYDCTPPGKCYNRKNLSGGEIAVAALSLIFAIQNVNSSPFLLLDEIDAAFDQKNRKKVISYIKNLKNRQQIILISLRKDFFSTTDTLIGVYPMQDASSSSNFVILDLPAFTNQVKSEIS</sequence>
<dbReference type="Gene3D" id="1.20.1060.20">
    <property type="match status" value="1"/>
</dbReference>
<dbReference type="InterPro" id="IPR036277">
    <property type="entry name" value="SMC_hinge_sf"/>
</dbReference>
<dbReference type="GO" id="GO:0016887">
    <property type="term" value="F:ATP hydrolysis activity"/>
    <property type="evidence" value="ECO:0007669"/>
    <property type="project" value="InterPro"/>
</dbReference>
<dbReference type="InterPro" id="IPR003395">
    <property type="entry name" value="RecF/RecN/SMC_N"/>
</dbReference>
<dbReference type="Proteomes" id="UP001168990">
    <property type="component" value="Unassembled WGS sequence"/>
</dbReference>
<dbReference type="GO" id="GO:0008278">
    <property type="term" value="C:cohesin complex"/>
    <property type="evidence" value="ECO:0007669"/>
    <property type="project" value="TreeGrafter"/>
</dbReference>
<dbReference type="AlphaFoldDB" id="A0AA39FN06"/>
<comment type="subcellular location">
    <subcellularLocation>
        <location evidence="1 7">Nucleus</location>
    </subcellularLocation>
</comment>
<evidence type="ECO:0000256" key="2">
    <source>
        <dbReference type="ARBA" id="ARBA00022618"/>
    </source>
</evidence>
<dbReference type="EMBL" id="JAQQBS010000002">
    <property type="protein sequence ID" value="KAK0172483.1"/>
    <property type="molecule type" value="Genomic_DNA"/>
</dbReference>
<evidence type="ECO:0000256" key="7">
    <source>
        <dbReference type="PIRNR" id="PIRNR005719"/>
    </source>
</evidence>
<feature type="coiled-coil region" evidence="8">
    <location>
        <begin position="724"/>
        <end position="779"/>
    </location>
</feature>
<protein>
    <recommendedName>
        <fullName evidence="7">Structural maintenance of chromosomes protein</fullName>
    </recommendedName>
</protein>
<evidence type="ECO:0000313" key="11">
    <source>
        <dbReference type="Proteomes" id="UP001168990"/>
    </source>
</evidence>
<dbReference type="SUPFAM" id="SSF52540">
    <property type="entry name" value="P-loop containing nucleoside triphosphate hydrolases"/>
    <property type="match status" value="1"/>
</dbReference>
<dbReference type="Gene3D" id="3.40.50.300">
    <property type="entry name" value="P-loop containing nucleotide triphosphate hydrolases"/>
    <property type="match status" value="2"/>
</dbReference>
<accession>A0AA39FN06</accession>
<feature type="domain" description="SMC hinge" evidence="9">
    <location>
        <begin position="512"/>
        <end position="634"/>
    </location>
</feature>
<dbReference type="Pfam" id="PF06470">
    <property type="entry name" value="SMC_hinge"/>
    <property type="match status" value="1"/>
</dbReference>
<comment type="caution">
    <text evidence="10">The sequence shown here is derived from an EMBL/GenBank/DDBJ whole genome shotgun (WGS) entry which is preliminary data.</text>
</comment>
<feature type="coiled-coil region" evidence="8">
    <location>
        <begin position="238"/>
        <end position="272"/>
    </location>
</feature>
<dbReference type="Gene3D" id="3.30.70.1620">
    <property type="match status" value="1"/>
</dbReference>
<evidence type="ECO:0000256" key="1">
    <source>
        <dbReference type="ARBA" id="ARBA00004123"/>
    </source>
</evidence>
<keyword evidence="11" id="KW-1185">Reference proteome</keyword>
<organism evidence="10 11">
    <name type="scientific">Microctonus aethiopoides</name>
    <dbReference type="NCBI Taxonomy" id="144406"/>
    <lineage>
        <taxon>Eukaryota</taxon>
        <taxon>Metazoa</taxon>
        <taxon>Ecdysozoa</taxon>
        <taxon>Arthropoda</taxon>
        <taxon>Hexapoda</taxon>
        <taxon>Insecta</taxon>
        <taxon>Pterygota</taxon>
        <taxon>Neoptera</taxon>
        <taxon>Endopterygota</taxon>
        <taxon>Hymenoptera</taxon>
        <taxon>Apocrita</taxon>
        <taxon>Ichneumonoidea</taxon>
        <taxon>Braconidae</taxon>
        <taxon>Euphorinae</taxon>
        <taxon>Microctonus</taxon>
    </lineage>
</organism>
<feature type="coiled-coil region" evidence="8">
    <location>
        <begin position="837"/>
        <end position="906"/>
    </location>
</feature>
<dbReference type="SUPFAM" id="SSF75553">
    <property type="entry name" value="Smc hinge domain"/>
    <property type="match status" value="1"/>
</dbReference>
<feature type="coiled-coil region" evidence="8">
    <location>
        <begin position="301"/>
        <end position="388"/>
    </location>
</feature>
<keyword evidence="3" id="KW-0498">Mitosis</keyword>
<dbReference type="GO" id="GO:0007062">
    <property type="term" value="P:sister chromatid cohesion"/>
    <property type="evidence" value="ECO:0007669"/>
    <property type="project" value="TreeGrafter"/>
</dbReference>
<keyword evidence="4 8" id="KW-0175">Coiled coil</keyword>
<dbReference type="GO" id="GO:0005524">
    <property type="term" value="F:ATP binding"/>
    <property type="evidence" value="ECO:0007669"/>
    <property type="project" value="InterPro"/>
</dbReference>
<dbReference type="GO" id="GO:0005634">
    <property type="term" value="C:nucleus"/>
    <property type="evidence" value="ECO:0007669"/>
    <property type="project" value="UniProtKB-SubCell"/>
</dbReference>
<dbReference type="InterPro" id="IPR024704">
    <property type="entry name" value="SMC"/>
</dbReference>
<evidence type="ECO:0000256" key="3">
    <source>
        <dbReference type="ARBA" id="ARBA00022776"/>
    </source>
</evidence>
<evidence type="ECO:0000256" key="6">
    <source>
        <dbReference type="ARBA" id="ARBA00023306"/>
    </source>
</evidence>
<dbReference type="GO" id="GO:0051301">
    <property type="term" value="P:cell division"/>
    <property type="evidence" value="ECO:0007669"/>
    <property type="project" value="UniProtKB-KW"/>
</dbReference>
<reference evidence="10" key="2">
    <citation type="submission" date="2023-03" db="EMBL/GenBank/DDBJ databases">
        <authorList>
            <person name="Inwood S.N."/>
            <person name="Skelly J.G."/>
            <person name="Guhlin J."/>
            <person name="Harrop T.W.R."/>
            <person name="Goldson S.G."/>
            <person name="Dearden P.K."/>
        </authorList>
    </citation>
    <scope>NUCLEOTIDE SEQUENCE</scope>
    <source>
        <strain evidence="10">Irish</strain>
        <tissue evidence="10">Whole body</tissue>
    </source>
</reference>
<comment type="similarity">
    <text evidence="7">Belongs to the SMC family.</text>
</comment>
<evidence type="ECO:0000256" key="4">
    <source>
        <dbReference type="ARBA" id="ARBA00023054"/>
    </source>
</evidence>
<dbReference type="Pfam" id="PF02463">
    <property type="entry name" value="SMC_N"/>
    <property type="match status" value="1"/>
</dbReference>
<dbReference type="SMART" id="SM00968">
    <property type="entry name" value="SMC_hinge"/>
    <property type="match status" value="1"/>
</dbReference>
<keyword evidence="6" id="KW-0131">Cell cycle</keyword>
<dbReference type="GO" id="GO:0003677">
    <property type="term" value="F:DNA binding"/>
    <property type="evidence" value="ECO:0007669"/>
    <property type="project" value="TreeGrafter"/>
</dbReference>
<proteinExistence type="inferred from homology"/>
<evidence type="ECO:0000313" key="10">
    <source>
        <dbReference type="EMBL" id="KAK0172483.1"/>
    </source>
</evidence>
<name>A0AA39FN06_9HYME</name>
<dbReference type="PANTHER" id="PTHR18937">
    <property type="entry name" value="STRUCTURAL MAINTENANCE OF CHROMOSOMES SMC FAMILY MEMBER"/>
    <property type="match status" value="1"/>
</dbReference>
<dbReference type="PANTHER" id="PTHR18937:SF12">
    <property type="entry name" value="STRUCTURAL MAINTENANCE OF CHROMOSOMES PROTEIN"/>
    <property type="match status" value="1"/>
</dbReference>
<dbReference type="InterPro" id="IPR027417">
    <property type="entry name" value="P-loop_NTPase"/>
</dbReference>
<reference evidence="10" key="1">
    <citation type="journal article" date="2023" name="bioRxiv">
        <title>Scaffold-level genome assemblies of two parasitoid biocontrol wasps reveal the parthenogenesis mechanism and an associated novel virus.</title>
        <authorList>
            <person name="Inwood S."/>
            <person name="Skelly J."/>
            <person name="Guhlin J."/>
            <person name="Harrop T."/>
            <person name="Goldson S."/>
            <person name="Dearden P."/>
        </authorList>
    </citation>
    <scope>NUCLEOTIDE SEQUENCE</scope>
    <source>
        <strain evidence="10">Irish</strain>
        <tissue evidence="10">Whole body</tissue>
    </source>
</reference>
<evidence type="ECO:0000259" key="9">
    <source>
        <dbReference type="SMART" id="SM00968"/>
    </source>
</evidence>
<gene>
    <name evidence="10" type="ORF">PV328_005794</name>
</gene>
<evidence type="ECO:0000256" key="5">
    <source>
        <dbReference type="ARBA" id="ARBA00023242"/>
    </source>
</evidence>